<dbReference type="EMBL" id="JRKL02008126">
    <property type="protein sequence ID" value="KAF3947149.1"/>
    <property type="molecule type" value="Genomic_DNA"/>
</dbReference>
<feature type="compositionally biased region" description="Polar residues" evidence="1">
    <location>
        <begin position="69"/>
        <end position="79"/>
    </location>
</feature>
<dbReference type="AlphaFoldDB" id="A0A8J4QJR0"/>
<dbReference type="Proteomes" id="UP000737018">
    <property type="component" value="Unassembled WGS sequence"/>
</dbReference>
<reference evidence="2" key="1">
    <citation type="submission" date="2020-03" db="EMBL/GenBank/DDBJ databases">
        <title>Castanea mollissima Vanexum genome sequencing.</title>
        <authorList>
            <person name="Staton M."/>
        </authorList>
    </citation>
    <scope>NUCLEOTIDE SEQUENCE</scope>
    <source>
        <tissue evidence="2">Leaf</tissue>
    </source>
</reference>
<feature type="region of interest" description="Disordered" evidence="1">
    <location>
        <begin position="46"/>
        <end position="79"/>
    </location>
</feature>
<protein>
    <submittedName>
        <fullName evidence="2">Uncharacterized protein</fullName>
    </submittedName>
</protein>
<dbReference type="OrthoDB" id="1425072at2759"/>
<sequence length="134" mass="14854">MEQYGQGKSAKWIPNLGKRIGYEGWAWGSRSRPRRQLADCLSCTHGESGSPCVGQGTDWERPPWRSSPGVEQSTINWDGQGESNSLIKTKHCDGPCECLSNVISAQCSKCQSEEIQQSTGKRTTRHCILVKILD</sequence>
<evidence type="ECO:0000313" key="2">
    <source>
        <dbReference type="EMBL" id="KAF3947149.1"/>
    </source>
</evidence>
<gene>
    <name evidence="2" type="ORF">CMV_026683</name>
</gene>
<name>A0A8J4QJR0_9ROSI</name>
<keyword evidence="3" id="KW-1185">Reference proteome</keyword>
<proteinExistence type="predicted"/>
<accession>A0A8J4QJR0</accession>
<organism evidence="2 3">
    <name type="scientific">Castanea mollissima</name>
    <name type="common">Chinese chestnut</name>
    <dbReference type="NCBI Taxonomy" id="60419"/>
    <lineage>
        <taxon>Eukaryota</taxon>
        <taxon>Viridiplantae</taxon>
        <taxon>Streptophyta</taxon>
        <taxon>Embryophyta</taxon>
        <taxon>Tracheophyta</taxon>
        <taxon>Spermatophyta</taxon>
        <taxon>Magnoliopsida</taxon>
        <taxon>eudicotyledons</taxon>
        <taxon>Gunneridae</taxon>
        <taxon>Pentapetalae</taxon>
        <taxon>rosids</taxon>
        <taxon>fabids</taxon>
        <taxon>Fagales</taxon>
        <taxon>Fagaceae</taxon>
        <taxon>Castanea</taxon>
    </lineage>
</organism>
<comment type="caution">
    <text evidence="2">The sequence shown here is derived from an EMBL/GenBank/DDBJ whole genome shotgun (WGS) entry which is preliminary data.</text>
</comment>
<evidence type="ECO:0000313" key="3">
    <source>
        <dbReference type="Proteomes" id="UP000737018"/>
    </source>
</evidence>
<evidence type="ECO:0000256" key="1">
    <source>
        <dbReference type="SAM" id="MobiDB-lite"/>
    </source>
</evidence>